<dbReference type="InterPro" id="IPR051550">
    <property type="entry name" value="SCF-Subunits/Alg-Epimerases"/>
</dbReference>
<evidence type="ECO:0000313" key="6">
    <source>
        <dbReference type="Proteomes" id="UP000319619"/>
    </source>
</evidence>
<dbReference type="InterPro" id="IPR006626">
    <property type="entry name" value="PbH1"/>
</dbReference>
<dbReference type="Proteomes" id="UP000319619">
    <property type="component" value="Unassembled WGS sequence"/>
</dbReference>
<dbReference type="NCBIfam" id="TIGR04183">
    <property type="entry name" value="Por_Secre_tail"/>
    <property type="match status" value="1"/>
</dbReference>
<evidence type="ECO:0000259" key="4">
    <source>
        <dbReference type="Pfam" id="PF18962"/>
    </source>
</evidence>
<dbReference type="PANTHER" id="PTHR22990:SF15">
    <property type="entry name" value="F-BOX ONLY PROTEIN 10"/>
    <property type="match status" value="1"/>
</dbReference>
<dbReference type="InterPro" id="IPR012334">
    <property type="entry name" value="Pectin_lyas_fold"/>
</dbReference>
<sequence length="709" mass="77210">MKRSHVILILIILLWSSNTFAETITVSGNVSGTWSADTVLVVGEVRVPQEQTLVIEPGVKVLFQVYCSIIVESNATLQAIGTVVDSISFDELTSGNSWSGIRFMSASDSCMLMYCYIANATNGANGGGVYFGHTNAYIENCLIEHCTAEGQGGGICGYYSTLIVRSNTIKECCAGGSGAIDLDFCRYSKILDNILSQNAAYYSDGGLNLYDSDNVLVRNNVIMGNSTVRYGNGAFSCVYCNDLILERNIILANTTNTGPGAFEIFDHNAVIRNNLIIGNTSEIGFGSILLYSLNSCLFTHNIVSGNYGRGLHVSGCTYNFSISYNIISNNAGGIYSNDNLDSIVGNTIYRNSPGSGIYCTDYANPLIKDNTLFQNTSEIGGAIYCFNSSPTLTQDIFWENNPQSFQFEVNPLPLIEYCDIGDTLWPGIGNINEDPLFVNPDLNDYRLQWGSPCIDSGDPNPQYNDPDSTRADMGAFYFDQSVPVRILLSPHEIPYLIEPEGGTMDYTIQGTNIYQNPHDVTIWCDVELPDSTIYGPVLGPVTITIEPGQTVERIRTQTVPAVAPMGVYHYNAYAVVDQDTSKDSFMFGKLGTVVGGSDGWGNAGEMFPYSGEFEPAQIHNSSFIIHNLFPNPFNPTTTITFTLPVASMVKLEVFDISGSRVGGDLASTRQYHPGTHQITFDGSGLSSGIYIYRLTAGEFTANGKMILMK</sequence>
<dbReference type="Pfam" id="PF18962">
    <property type="entry name" value="Por_Secre_tail"/>
    <property type="match status" value="1"/>
</dbReference>
<keyword evidence="1" id="KW-0677">Repeat</keyword>
<dbReference type="Gene3D" id="2.60.40.3880">
    <property type="match status" value="1"/>
</dbReference>
<gene>
    <name evidence="5" type="ORF">CEE37_09330</name>
</gene>
<proteinExistence type="predicted"/>
<accession>A0A532UYE2</accession>
<dbReference type="PANTHER" id="PTHR22990">
    <property type="entry name" value="F-BOX ONLY PROTEIN"/>
    <property type="match status" value="1"/>
</dbReference>
<comment type="caution">
    <text evidence="5">The sequence shown here is derived from an EMBL/GenBank/DDBJ whole genome shotgun (WGS) entry which is preliminary data.</text>
</comment>
<feature type="domain" description="Right handed beta helix" evidence="3">
    <location>
        <begin position="286"/>
        <end position="403"/>
    </location>
</feature>
<dbReference type="Pfam" id="PF13229">
    <property type="entry name" value="Beta_helix"/>
    <property type="match status" value="2"/>
</dbReference>
<evidence type="ECO:0000313" key="5">
    <source>
        <dbReference type="EMBL" id="TKJ39929.1"/>
    </source>
</evidence>
<dbReference type="SUPFAM" id="SSF51126">
    <property type="entry name" value="Pectin lyase-like"/>
    <property type="match status" value="2"/>
</dbReference>
<dbReference type="EMBL" id="NJBN01000006">
    <property type="protein sequence ID" value="TKJ39929.1"/>
    <property type="molecule type" value="Genomic_DNA"/>
</dbReference>
<dbReference type="InterPro" id="IPR011050">
    <property type="entry name" value="Pectin_lyase_fold/virulence"/>
</dbReference>
<feature type="domain" description="Secretion system C-terminal sorting" evidence="4">
    <location>
        <begin position="628"/>
        <end position="706"/>
    </location>
</feature>
<keyword evidence="2" id="KW-0732">Signal</keyword>
<evidence type="ECO:0000256" key="2">
    <source>
        <dbReference type="SAM" id="SignalP"/>
    </source>
</evidence>
<feature type="domain" description="Right handed beta helix" evidence="3">
    <location>
        <begin position="95"/>
        <end position="226"/>
    </location>
</feature>
<feature type="signal peptide" evidence="2">
    <location>
        <begin position="1"/>
        <end position="21"/>
    </location>
</feature>
<feature type="chain" id="PRO_5022022518" description="Secretion system C-terminal sorting domain-containing protein" evidence="2">
    <location>
        <begin position="22"/>
        <end position="709"/>
    </location>
</feature>
<dbReference type="InterPro" id="IPR039448">
    <property type="entry name" value="Beta_helix"/>
</dbReference>
<evidence type="ECO:0008006" key="7">
    <source>
        <dbReference type="Google" id="ProtNLM"/>
    </source>
</evidence>
<evidence type="ECO:0000256" key="1">
    <source>
        <dbReference type="ARBA" id="ARBA00022737"/>
    </source>
</evidence>
<name>A0A532UYE2_UNCL8</name>
<dbReference type="Gene3D" id="2.160.20.10">
    <property type="entry name" value="Single-stranded right-handed beta-helix, Pectin lyase-like"/>
    <property type="match status" value="2"/>
</dbReference>
<evidence type="ECO:0000259" key="3">
    <source>
        <dbReference type="Pfam" id="PF13229"/>
    </source>
</evidence>
<dbReference type="Gene3D" id="2.60.40.4070">
    <property type="match status" value="1"/>
</dbReference>
<dbReference type="SMART" id="SM00710">
    <property type="entry name" value="PbH1"/>
    <property type="match status" value="7"/>
</dbReference>
<organism evidence="5 6">
    <name type="scientific">candidate division LCP-89 bacterium B3_LCP</name>
    <dbReference type="NCBI Taxonomy" id="2012998"/>
    <lineage>
        <taxon>Bacteria</taxon>
        <taxon>Pseudomonadati</taxon>
        <taxon>Bacteria division LCP-89</taxon>
    </lineage>
</organism>
<reference evidence="5 6" key="1">
    <citation type="submission" date="2017-06" db="EMBL/GenBank/DDBJ databases">
        <title>Novel microbial phyla capable of carbon fixation and sulfur reduction in deep-sea sediments.</title>
        <authorList>
            <person name="Huang J."/>
            <person name="Baker B."/>
            <person name="Wang Y."/>
        </authorList>
    </citation>
    <scope>NUCLEOTIDE SEQUENCE [LARGE SCALE GENOMIC DNA]</scope>
    <source>
        <strain evidence="5">B3_LCP</strain>
    </source>
</reference>
<dbReference type="InterPro" id="IPR026444">
    <property type="entry name" value="Secre_tail"/>
</dbReference>
<dbReference type="AlphaFoldDB" id="A0A532UYE2"/>
<protein>
    <recommendedName>
        <fullName evidence="7">Secretion system C-terminal sorting domain-containing protein</fullName>
    </recommendedName>
</protein>